<keyword evidence="3" id="KW-1185">Reference proteome</keyword>
<sequence length="386" mass="43933">MEVFLTGATGLVGGEVLVNLSKRSEIEKIYCLIRAVSYENAQARLSTIFNLHNDEFNQQKVIPVLGDLFDEELTAKLICNEQLAQVTTIIHSAANTSFAKVKDDLVEKANIGGLTKILLWAKRLQSLNTFMYVGTATICGRDVKHRLVTEDETPNLNANHLVKYTYTKMQGELLLKQHLPEDKILVVRPSIIMGDSRKVEPRSPVILWALATMNKLRLVPAEQFASLDMVPVDFVANVMTQLLFVKRNYNVYHISAGNDACTSARQLAQVFDEYFDDMLPHLFVGKEMLNPLKLWAKGKLPVGHELYQHYEYLEHLKYEFEDLSNLRILFAGLDPYIEFAELGQRFDNSRIIEDLGIEPSEPGHQYIHNCLHYIERINLLEGAIDP</sequence>
<protein>
    <submittedName>
        <fullName evidence="2">Thioester reductase-like protein</fullName>
    </submittedName>
</protein>
<name>A0ABU3GQX7_9SPHI</name>
<dbReference type="SUPFAM" id="SSF51735">
    <property type="entry name" value="NAD(P)-binding Rossmann-fold domains"/>
    <property type="match status" value="1"/>
</dbReference>
<dbReference type="PANTHER" id="PTHR11011">
    <property type="entry name" value="MALE STERILITY PROTEIN 2-RELATED"/>
    <property type="match status" value="1"/>
</dbReference>
<evidence type="ECO:0000259" key="1">
    <source>
        <dbReference type="Pfam" id="PF07993"/>
    </source>
</evidence>
<dbReference type="Pfam" id="PF07993">
    <property type="entry name" value="NAD_binding_4"/>
    <property type="match status" value="1"/>
</dbReference>
<dbReference type="RefSeq" id="WP_311948432.1">
    <property type="nucleotide sequence ID" value="NZ_JAVLVU010000001.1"/>
</dbReference>
<feature type="domain" description="Thioester reductase (TE)" evidence="1">
    <location>
        <begin position="5"/>
        <end position="239"/>
    </location>
</feature>
<dbReference type="InterPro" id="IPR026055">
    <property type="entry name" value="FAR"/>
</dbReference>
<dbReference type="InterPro" id="IPR013120">
    <property type="entry name" value="FAR_NAD-bd"/>
</dbReference>
<proteinExistence type="predicted"/>
<dbReference type="Proteomes" id="UP001258315">
    <property type="component" value="Unassembled WGS sequence"/>
</dbReference>
<organism evidence="2 3">
    <name type="scientific">Mucilaginibacter terrae</name>
    <dbReference type="NCBI Taxonomy" id="1955052"/>
    <lineage>
        <taxon>Bacteria</taxon>
        <taxon>Pseudomonadati</taxon>
        <taxon>Bacteroidota</taxon>
        <taxon>Sphingobacteriia</taxon>
        <taxon>Sphingobacteriales</taxon>
        <taxon>Sphingobacteriaceae</taxon>
        <taxon>Mucilaginibacter</taxon>
    </lineage>
</organism>
<dbReference type="InterPro" id="IPR036291">
    <property type="entry name" value="NAD(P)-bd_dom_sf"/>
</dbReference>
<gene>
    <name evidence="2" type="ORF">QE417_001261</name>
</gene>
<reference evidence="3" key="1">
    <citation type="submission" date="2023-07" db="EMBL/GenBank/DDBJ databases">
        <title>Functional and genomic diversity of the sorghum phyllosphere microbiome.</title>
        <authorList>
            <person name="Shade A."/>
        </authorList>
    </citation>
    <scope>NUCLEOTIDE SEQUENCE [LARGE SCALE GENOMIC DNA]</scope>
    <source>
        <strain evidence="3">SORGH_AS_0422</strain>
    </source>
</reference>
<accession>A0ABU3GQX7</accession>
<evidence type="ECO:0000313" key="2">
    <source>
        <dbReference type="EMBL" id="MDT3402189.1"/>
    </source>
</evidence>
<dbReference type="EMBL" id="JAVLVU010000001">
    <property type="protein sequence ID" value="MDT3402189.1"/>
    <property type="molecule type" value="Genomic_DNA"/>
</dbReference>
<comment type="caution">
    <text evidence="2">The sequence shown here is derived from an EMBL/GenBank/DDBJ whole genome shotgun (WGS) entry which is preliminary data.</text>
</comment>
<dbReference type="Gene3D" id="3.40.50.720">
    <property type="entry name" value="NAD(P)-binding Rossmann-like Domain"/>
    <property type="match status" value="1"/>
</dbReference>
<evidence type="ECO:0000313" key="3">
    <source>
        <dbReference type="Proteomes" id="UP001258315"/>
    </source>
</evidence>